<keyword evidence="4" id="KW-1185">Reference proteome</keyword>
<evidence type="ECO:0000256" key="2">
    <source>
        <dbReference type="SAM" id="Phobius"/>
    </source>
</evidence>
<evidence type="ECO:0000313" key="4">
    <source>
        <dbReference type="Proteomes" id="UP000765509"/>
    </source>
</evidence>
<keyword evidence="2" id="KW-0812">Transmembrane</keyword>
<keyword evidence="2" id="KW-0472">Membrane</keyword>
<feature type="transmembrane region" description="Helical" evidence="2">
    <location>
        <begin position="48"/>
        <end position="68"/>
    </location>
</feature>
<evidence type="ECO:0000313" key="3">
    <source>
        <dbReference type="EMBL" id="MBW0488096.1"/>
    </source>
</evidence>
<feature type="region of interest" description="Disordered" evidence="1">
    <location>
        <begin position="87"/>
        <end position="106"/>
    </location>
</feature>
<sequence>MAKKLLGPPQATFQLMASGNHQRPPAQLKFHPSPQLKGMSFHSSMHPILYGAGVVHIWYYIPLCTIFAQEFNGDLYKTRFRDFKSRCQNPTPISKEESSAHQSGNP</sequence>
<proteinExistence type="predicted"/>
<comment type="caution">
    <text evidence="3">The sequence shown here is derived from an EMBL/GenBank/DDBJ whole genome shotgun (WGS) entry which is preliminary data.</text>
</comment>
<reference evidence="3" key="1">
    <citation type="submission" date="2021-03" db="EMBL/GenBank/DDBJ databases">
        <title>Draft genome sequence of rust myrtle Austropuccinia psidii MF-1, a brazilian biotype.</title>
        <authorList>
            <person name="Quecine M.C."/>
            <person name="Pachon D.M.R."/>
            <person name="Bonatelli M.L."/>
            <person name="Correr F.H."/>
            <person name="Franceschini L.M."/>
            <person name="Leite T.F."/>
            <person name="Margarido G.R.A."/>
            <person name="Almeida C.A."/>
            <person name="Ferrarezi J.A."/>
            <person name="Labate C.A."/>
        </authorList>
    </citation>
    <scope>NUCLEOTIDE SEQUENCE</scope>
    <source>
        <strain evidence="3">MF-1</strain>
    </source>
</reference>
<accession>A0A9Q3H1T1</accession>
<name>A0A9Q3H1T1_9BASI</name>
<keyword evidence="2" id="KW-1133">Transmembrane helix</keyword>
<gene>
    <name evidence="3" type="ORF">O181_027811</name>
</gene>
<organism evidence="3 4">
    <name type="scientific">Austropuccinia psidii MF-1</name>
    <dbReference type="NCBI Taxonomy" id="1389203"/>
    <lineage>
        <taxon>Eukaryota</taxon>
        <taxon>Fungi</taxon>
        <taxon>Dikarya</taxon>
        <taxon>Basidiomycota</taxon>
        <taxon>Pucciniomycotina</taxon>
        <taxon>Pucciniomycetes</taxon>
        <taxon>Pucciniales</taxon>
        <taxon>Sphaerophragmiaceae</taxon>
        <taxon>Austropuccinia</taxon>
    </lineage>
</organism>
<dbReference type="Proteomes" id="UP000765509">
    <property type="component" value="Unassembled WGS sequence"/>
</dbReference>
<dbReference type="EMBL" id="AVOT02009434">
    <property type="protein sequence ID" value="MBW0488096.1"/>
    <property type="molecule type" value="Genomic_DNA"/>
</dbReference>
<evidence type="ECO:0000256" key="1">
    <source>
        <dbReference type="SAM" id="MobiDB-lite"/>
    </source>
</evidence>
<dbReference type="AlphaFoldDB" id="A0A9Q3H1T1"/>
<protein>
    <submittedName>
        <fullName evidence="3">Uncharacterized protein</fullName>
    </submittedName>
</protein>